<proteinExistence type="inferred from homology"/>
<dbReference type="PROSITE" id="PS51257">
    <property type="entry name" value="PROKAR_LIPOPROTEIN"/>
    <property type="match status" value="1"/>
</dbReference>
<dbReference type="Proteomes" id="UP000281708">
    <property type="component" value="Unassembled WGS sequence"/>
</dbReference>
<dbReference type="AlphaFoldDB" id="A0A3L8P2K6"/>
<gene>
    <name evidence="5" type="ORF">D9V37_06220</name>
</gene>
<dbReference type="CDD" id="cd06342">
    <property type="entry name" value="PBP1_ABC_LIVBP-like"/>
    <property type="match status" value="1"/>
</dbReference>
<evidence type="ECO:0000313" key="5">
    <source>
        <dbReference type="EMBL" id="RLV49525.1"/>
    </source>
</evidence>
<evidence type="ECO:0000259" key="4">
    <source>
        <dbReference type="Pfam" id="PF13458"/>
    </source>
</evidence>
<name>A0A3L8P2K6_9ACTN</name>
<dbReference type="InterPro" id="IPR028082">
    <property type="entry name" value="Peripla_BP_I"/>
</dbReference>
<keyword evidence="6" id="KW-1185">Reference proteome</keyword>
<comment type="caution">
    <text evidence="5">The sequence shown here is derived from an EMBL/GenBank/DDBJ whole genome shotgun (WGS) entry which is preliminary data.</text>
</comment>
<organism evidence="5 6">
    <name type="scientific">Nocardioides mangrovicus</name>
    <dbReference type="NCBI Taxonomy" id="2478913"/>
    <lineage>
        <taxon>Bacteria</taxon>
        <taxon>Bacillati</taxon>
        <taxon>Actinomycetota</taxon>
        <taxon>Actinomycetes</taxon>
        <taxon>Propionibacteriales</taxon>
        <taxon>Nocardioidaceae</taxon>
        <taxon>Nocardioides</taxon>
    </lineage>
</organism>
<dbReference type="SUPFAM" id="SSF53822">
    <property type="entry name" value="Periplasmic binding protein-like I"/>
    <property type="match status" value="1"/>
</dbReference>
<dbReference type="Pfam" id="PF13458">
    <property type="entry name" value="Peripla_BP_6"/>
    <property type="match status" value="1"/>
</dbReference>
<evidence type="ECO:0000313" key="6">
    <source>
        <dbReference type="Proteomes" id="UP000281708"/>
    </source>
</evidence>
<dbReference type="Gene3D" id="3.40.50.2300">
    <property type="match status" value="2"/>
</dbReference>
<feature type="chain" id="PRO_5039493922" evidence="3">
    <location>
        <begin position="20"/>
        <end position="401"/>
    </location>
</feature>
<evidence type="ECO:0000256" key="1">
    <source>
        <dbReference type="ARBA" id="ARBA00010062"/>
    </source>
</evidence>
<comment type="similarity">
    <text evidence="1">Belongs to the leucine-binding protein family.</text>
</comment>
<reference evidence="5 6" key="1">
    <citation type="submission" date="2018-10" db="EMBL/GenBank/DDBJ databases">
        <title>Marmoricola sp. 4Q3S-7 whole genome shotgun sequence.</title>
        <authorList>
            <person name="Li F."/>
        </authorList>
    </citation>
    <scope>NUCLEOTIDE SEQUENCE [LARGE SCALE GENOMIC DNA]</scope>
    <source>
        <strain evidence="5 6">4Q3S-7</strain>
    </source>
</reference>
<accession>A0A3L8P2K6</accession>
<evidence type="ECO:0000256" key="3">
    <source>
        <dbReference type="SAM" id="SignalP"/>
    </source>
</evidence>
<protein>
    <submittedName>
        <fullName evidence="5">Branched-chain amino acid ABC transporter substrate-binding protein</fullName>
    </submittedName>
</protein>
<dbReference type="PANTHER" id="PTHR47151:SF2">
    <property type="entry name" value="AMINO ACID BINDING PROTEIN"/>
    <property type="match status" value="1"/>
</dbReference>
<dbReference type="InterPro" id="IPR028081">
    <property type="entry name" value="Leu-bd"/>
</dbReference>
<dbReference type="PANTHER" id="PTHR47151">
    <property type="entry name" value="LEU/ILE/VAL-BINDING ABC TRANSPORTER SUBUNIT"/>
    <property type="match status" value="1"/>
</dbReference>
<sequence length="401" mass="40359">MRSRSVVSMAAVAVVGALTLTGCGSSSSGGGGLKADSGSGGGSKTYTIAFEGPLSGDNAQLGINEVNGVELAIEQANADKSLGFKLKLLKADDVGDPAKAPAAAATVIQDTNVMGVVGPSFSGATQAVGGKYGDAGIAIVNPSASNGELQDQGFKTWHRVIPNDYAEGPAAADWLAKSVKKVIVVSDKSAYGDGVAGAVSKELKAKGVTVIEQAADATATKDYGPIAQTVKSSGAEALFYAGYDAQGAQFAKALKAVDYTGVRMSGNGVKSDVFTKGAGDAGNGWYFSCGCADATTSSTAKDFAAAYKAKFNTDPSTYSPEAYDAANIVIQAIKTAKGKGSVTRSSVNDAVSAIDYKGITGDIKFGSNGDLPEGSGVVNLYQDENGTIKSLGDITKAAAAK</sequence>
<evidence type="ECO:0000256" key="2">
    <source>
        <dbReference type="ARBA" id="ARBA00022729"/>
    </source>
</evidence>
<feature type="domain" description="Leucine-binding protein" evidence="4">
    <location>
        <begin position="46"/>
        <end position="368"/>
    </location>
</feature>
<feature type="signal peptide" evidence="3">
    <location>
        <begin position="1"/>
        <end position="19"/>
    </location>
</feature>
<keyword evidence="2 3" id="KW-0732">Signal</keyword>
<dbReference type="EMBL" id="RDBE01000006">
    <property type="protein sequence ID" value="RLV49525.1"/>
    <property type="molecule type" value="Genomic_DNA"/>
</dbReference>